<proteinExistence type="predicted"/>
<accession>A0A2C9M930</accession>
<dbReference type="Pfam" id="PF00076">
    <property type="entry name" value="RRM_1"/>
    <property type="match status" value="1"/>
</dbReference>
<dbReference type="VEuPathDB" id="VectorBase:BGLB039969"/>
<feature type="domain" description="RRM" evidence="2">
    <location>
        <begin position="57"/>
        <end position="129"/>
    </location>
</feature>
<dbReference type="GO" id="GO:0003723">
    <property type="term" value="F:RNA binding"/>
    <property type="evidence" value="ECO:0007669"/>
    <property type="project" value="UniProtKB-UniRule"/>
</dbReference>
<dbReference type="InterPro" id="IPR000504">
    <property type="entry name" value="RRM_dom"/>
</dbReference>
<keyword evidence="1" id="KW-0694">RNA-binding</keyword>
<dbReference type="VEuPathDB" id="VectorBase:BGLAX_030258"/>
<protein>
    <recommendedName>
        <fullName evidence="2">RRM domain-containing protein</fullName>
    </recommendedName>
</protein>
<dbReference type="SUPFAM" id="SSF54928">
    <property type="entry name" value="RNA-binding domain, RBD"/>
    <property type="match status" value="1"/>
</dbReference>
<dbReference type="Proteomes" id="UP000076420">
    <property type="component" value="Unassembled WGS sequence"/>
</dbReference>
<organism evidence="3 4">
    <name type="scientific">Biomphalaria glabrata</name>
    <name type="common">Bloodfluke planorb</name>
    <name type="synonym">Freshwater snail</name>
    <dbReference type="NCBI Taxonomy" id="6526"/>
    <lineage>
        <taxon>Eukaryota</taxon>
        <taxon>Metazoa</taxon>
        <taxon>Spiralia</taxon>
        <taxon>Lophotrochozoa</taxon>
        <taxon>Mollusca</taxon>
        <taxon>Gastropoda</taxon>
        <taxon>Heterobranchia</taxon>
        <taxon>Euthyneura</taxon>
        <taxon>Panpulmonata</taxon>
        <taxon>Hygrophila</taxon>
        <taxon>Lymnaeoidea</taxon>
        <taxon>Planorbidae</taxon>
        <taxon>Biomphalaria</taxon>
    </lineage>
</organism>
<evidence type="ECO:0000313" key="4">
    <source>
        <dbReference type="Proteomes" id="UP000076420"/>
    </source>
</evidence>
<name>A0A2C9M930_BIOGL</name>
<gene>
    <name evidence="3" type="primary">106078464</name>
</gene>
<dbReference type="AlphaFoldDB" id="A0A2C9M930"/>
<dbReference type="KEGG" id="bgt:106078464"/>
<evidence type="ECO:0000313" key="3">
    <source>
        <dbReference type="EnsemblMetazoa" id="BGLB039969-PA"/>
    </source>
</evidence>
<reference evidence="3" key="1">
    <citation type="submission" date="2020-05" db="UniProtKB">
        <authorList>
            <consortium name="EnsemblMetazoa"/>
        </authorList>
    </citation>
    <scope>IDENTIFICATION</scope>
    <source>
        <strain evidence="3">BB02</strain>
    </source>
</reference>
<sequence length="142" mass="16060">MLRVEFYETDNSSNVMKTNLQAKLLAAPDEKEMVVYSNIQLPLPKPMVMEKGKANKERLFFVCQPSPIPQTILKDAFSRFGNLIDAFYLPGHNYGYAKYASQKSAQEAMIALHGQAIAGIKLKVFLAEPLLKKNNFTEFARK</sequence>
<dbReference type="SMART" id="SM00360">
    <property type="entry name" value="RRM"/>
    <property type="match status" value="1"/>
</dbReference>
<dbReference type="PROSITE" id="PS50102">
    <property type="entry name" value="RRM"/>
    <property type="match status" value="1"/>
</dbReference>
<evidence type="ECO:0000259" key="2">
    <source>
        <dbReference type="PROSITE" id="PS50102"/>
    </source>
</evidence>
<dbReference type="InterPro" id="IPR012677">
    <property type="entry name" value="Nucleotide-bd_a/b_plait_sf"/>
</dbReference>
<dbReference type="InterPro" id="IPR035979">
    <property type="entry name" value="RBD_domain_sf"/>
</dbReference>
<dbReference type="EnsemblMetazoa" id="BGLB039969-RA">
    <property type="protein sequence ID" value="BGLB039969-PA"/>
    <property type="gene ID" value="BGLB039969"/>
</dbReference>
<evidence type="ECO:0000256" key="1">
    <source>
        <dbReference type="PROSITE-ProRule" id="PRU00176"/>
    </source>
</evidence>
<dbReference type="Gene3D" id="3.30.70.330">
    <property type="match status" value="1"/>
</dbReference>
<dbReference type="STRING" id="6526.A0A2C9M930"/>